<gene>
    <name evidence="5" type="ORF">BV898_09477</name>
</gene>
<dbReference type="OrthoDB" id="329666at2759"/>
<dbReference type="GO" id="GO:0006261">
    <property type="term" value="P:DNA-templated DNA replication"/>
    <property type="evidence" value="ECO:0007669"/>
    <property type="project" value="TreeGrafter"/>
</dbReference>
<comment type="subcellular location">
    <subcellularLocation>
        <location evidence="1">Nucleus</location>
    </subcellularLocation>
</comment>
<proteinExistence type="inferred from homology"/>
<dbReference type="GO" id="GO:0005634">
    <property type="term" value="C:nucleus"/>
    <property type="evidence" value="ECO:0007669"/>
    <property type="project" value="UniProtKB-SubCell"/>
</dbReference>
<name>A0A1W0WM89_HYPEX</name>
<protein>
    <recommendedName>
        <fullName evidence="3">Mini-chromosome maintenance complex-binding protein</fullName>
    </recommendedName>
</protein>
<dbReference type="GO" id="GO:0003682">
    <property type="term" value="F:chromatin binding"/>
    <property type="evidence" value="ECO:0007669"/>
    <property type="project" value="TreeGrafter"/>
</dbReference>
<keyword evidence="6" id="KW-1185">Reference proteome</keyword>
<evidence type="ECO:0000256" key="4">
    <source>
        <dbReference type="ARBA" id="ARBA00023242"/>
    </source>
</evidence>
<dbReference type="PANTHER" id="PTHR13489:SF0">
    <property type="entry name" value="MINI-CHROMOSOME MAINTENANCE COMPLEX-BINDING PROTEIN"/>
    <property type="match status" value="1"/>
</dbReference>
<evidence type="ECO:0000313" key="5">
    <source>
        <dbReference type="EMBL" id="OQV16330.1"/>
    </source>
</evidence>
<sequence length="553" mass="61521">MPVQTTPDWVSNPLNIVDKIFANDSTGYQQDATMLRAAVEAAFLGRIKSDTSDYRHLVPLINGLSKEQLQAIPTNSLVRFRCMVRDERPSSYHQGFLQVRQLNSGDIKAVCAMFRDGVVLEMGEQVVAFGERGALSEMRSLKCVSLPVESAWSRAIHEHGKSTSDKPLDPSQPVLVANFFAEAGASVAVNDAVELFGLLSFDDPMLPSPERGAGDSPAISAFPVQHDEMRLNVLLYEDLLHTHPALPLDKTRILSMSREDGFSFVRVRESLMELLKFCLNGDALGAEYLLLHLISSIYARADDQAIGNFPLNLTGMPQDVTFVKRLLGTLENILTQLAVFPMSIATLNSALMAPKMTEVPGTIDNELLPGLLQLPKHTHLALDELGMDTGTLNDTGCRNLLALQKLVSDQKLDFNFLFGQTIPFLMDIPVLVLSQGKSLVNCRCIVPLSPNGAAVDCAALDEEIIWQIRQYLVTVRFLDYEIPPEMREAIVNKFVTSRKADRSISPDDLHQQLELARYMTISHGEVVLTQQRWDEVLHLESERSRRLKETGIR</sequence>
<evidence type="ECO:0000256" key="1">
    <source>
        <dbReference type="ARBA" id="ARBA00004123"/>
    </source>
</evidence>
<dbReference type="EMBL" id="MTYJ01000075">
    <property type="protein sequence ID" value="OQV16330.1"/>
    <property type="molecule type" value="Genomic_DNA"/>
</dbReference>
<keyword evidence="4" id="KW-0539">Nucleus</keyword>
<evidence type="ECO:0000313" key="6">
    <source>
        <dbReference type="Proteomes" id="UP000192578"/>
    </source>
</evidence>
<accession>A0A1W0WM89</accession>
<dbReference type="AlphaFoldDB" id="A0A1W0WM89"/>
<dbReference type="Proteomes" id="UP000192578">
    <property type="component" value="Unassembled WGS sequence"/>
</dbReference>
<dbReference type="Pfam" id="PF09739">
    <property type="entry name" value="MCM_bind"/>
    <property type="match status" value="2"/>
</dbReference>
<evidence type="ECO:0000256" key="3">
    <source>
        <dbReference type="ARBA" id="ARBA00015405"/>
    </source>
</evidence>
<dbReference type="InterPro" id="IPR019140">
    <property type="entry name" value="MCM_complex-bd"/>
</dbReference>
<comment type="similarity">
    <text evidence="2">Belongs to the MCMBP family.</text>
</comment>
<organism evidence="5 6">
    <name type="scientific">Hypsibius exemplaris</name>
    <name type="common">Freshwater tardigrade</name>
    <dbReference type="NCBI Taxonomy" id="2072580"/>
    <lineage>
        <taxon>Eukaryota</taxon>
        <taxon>Metazoa</taxon>
        <taxon>Ecdysozoa</taxon>
        <taxon>Tardigrada</taxon>
        <taxon>Eutardigrada</taxon>
        <taxon>Parachela</taxon>
        <taxon>Hypsibioidea</taxon>
        <taxon>Hypsibiidae</taxon>
        <taxon>Hypsibius</taxon>
    </lineage>
</organism>
<comment type="caution">
    <text evidence="5">The sequence shown here is derived from an EMBL/GenBank/DDBJ whole genome shotgun (WGS) entry which is preliminary data.</text>
</comment>
<reference evidence="6" key="1">
    <citation type="submission" date="2017-01" db="EMBL/GenBank/DDBJ databases">
        <title>Comparative genomics of anhydrobiosis in the tardigrade Hypsibius dujardini.</title>
        <authorList>
            <person name="Yoshida Y."/>
            <person name="Koutsovoulos G."/>
            <person name="Laetsch D."/>
            <person name="Stevens L."/>
            <person name="Kumar S."/>
            <person name="Horikawa D."/>
            <person name="Ishino K."/>
            <person name="Komine S."/>
            <person name="Tomita M."/>
            <person name="Blaxter M."/>
            <person name="Arakawa K."/>
        </authorList>
    </citation>
    <scope>NUCLEOTIDE SEQUENCE [LARGE SCALE GENOMIC DNA]</scope>
    <source>
        <strain evidence="6">Z151</strain>
    </source>
</reference>
<evidence type="ECO:0000256" key="2">
    <source>
        <dbReference type="ARBA" id="ARBA00007925"/>
    </source>
</evidence>
<dbReference type="PANTHER" id="PTHR13489">
    <property type="entry name" value="MINI-CHROMOSOME MAINTENANCE COMPLEX-BINDING PROTEIN"/>
    <property type="match status" value="1"/>
</dbReference>